<gene>
    <name evidence="2" type="ORF">AW10_00018</name>
</gene>
<organism evidence="2 3">
    <name type="scientific">Candidatus Accumulibacter appositus</name>
    <dbReference type="NCBI Taxonomy" id="1454003"/>
    <lineage>
        <taxon>Bacteria</taxon>
        <taxon>Pseudomonadati</taxon>
        <taxon>Pseudomonadota</taxon>
        <taxon>Betaproteobacteria</taxon>
        <taxon>Candidatus Accumulibacter</taxon>
    </lineage>
</organism>
<comment type="caution">
    <text evidence="2">The sequence shown here is derived from an EMBL/GenBank/DDBJ whole genome shotgun (WGS) entry which is preliminary data.</text>
</comment>
<dbReference type="EMBL" id="JEMX01000002">
    <property type="protein sequence ID" value="EXI83282.1"/>
    <property type="molecule type" value="Genomic_DNA"/>
</dbReference>
<dbReference type="Pfam" id="PF01584">
    <property type="entry name" value="CheW"/>
    <property type="match status" value="1"/>
</dbReference>
<name>A0A011Q207_9PROT</name>
<dbReference type="PANTHER" id="PTHR22617:SF43">
    <property type="entry name" value="PROTEIN PILI"/>
    <property type="match status" value="1"/>
</dbReference>
<dbReference type="GO" id="GO:0006935">
    <property type="term" value="P:chemotaxis"/>
    <property type="evidence" value="ECO:0007669"/>
    <property type="project" value="InterPro"/>
</dbReference>
<dbReference type="PANTHER" id="PTHR22617">
    <property type="entry name" value="CHEMOTAXIS SENSOR HISTIDINE KINASE-RELATED"/>
    <property type="match status" value="1"/>
</dbReference>
<evidence type="ECO:0000259" key="1">
    <source>
        <dbReference type="PROSITE" id="PS50851"/>
    </source>
</evidence>
<dbReference type="GO" id="GO:0007165">
    <property type="term" value="P:signal transduction"/>
    <property type="evidence" value="ECO:0007669"/>
    <property type="project" value="InterPro"/>
</dbReference>
<sequence length="169" mass="18259">MTKKISLHDFQSYLAARLAGMGNQSSAGLLGIQAGSDYWLLDLADSGEIVPLTPLTSVPLTQPWFAGVANIRGNLYSVVDLSAFLGKEATPQNASSRLLLIGTRHGSNAALLVTRMIGLRNVEALHLEASDPAAPAWAHESYSDNEGRRWKKLKVRELLADEAFMDIGV</sequence>
<dbReference type="AlphaFoldDB" id="A0A011Q207"/>
<protein>
    <submittedName>
        <fullName evidence="2">CheW-like domain protein</fullName>
    </submittedName>
</protein>
<dbReference type="InterPro" id="IPR036061">
    <property type="entry name" value="CheW-like_dom_sf"/>
</dbReference>
<dbReference type="Proteomes" id="UP000021816">
    <property type="component" value="Unassembled WGS sequence"/>
</dbReference>
<dbReference type="SUPFAM" id="SSF50341">
    <property type="entry name" value="CheW-like"/>
    <property type="match status" value="1"/>
</dbReference>
<dbReference type="STRING" id="1454003.AW10_00018"/>
<dbReference type="SMART" id="SM00260">
    <property type="entry name" value="CheW"/>
    <property type="match status" value="1"/>
</dbReference>
<proteinExistence type="predicted"/>
<dbReference type="PATRIC" id="fig|1454003.3.peg.20"/>
<dbReference type="PROSITE" id="PS50851">
    <property type="entry name" value="CHEW"/>
    <property type="match status" value="1"/>
</dbReference>
<dbReference type="InterPro" id="IPR039315">
    <property type="entry name" value="CheW"/>
</dbReference>
<evidence type="ECO:0000313" key="3">
    <source>
        <dbReference type="Proteomes" id="UP000021816"/>
    </source>
</evidence>
<dbReference type="InterPro" id="IPR002545">
    <property type="entry name" value="CheW-lke_dom"/>
</dbReference>
<evidence type="ECO:0000313" key="2">
    <source>
        <dbReference type="EMBL" id="EXI83282.1"/>
    </source>
</evidence>
<reference evidence="2 3" key="1">
    <citation type="submission" date="2014-02" db="EMBL/GenBank/DDBJ databases">
        <title>Expanding our view of genomic diversity in Candidatus Accumulibacter clades.</title>
        <authorList>
            <person name="Skennerton C.T."/>
            <person name="Barr J.J."/>
            <person name="Slater F.R."/>
            <person name="Bond P.L."/>
            <person name="Tyson G.W."/>
        </authorList>
    </citation>
    <scope>NUCLEOTIDE SEQUENCE [LARGE SCALE GENOMIC DNA]</scope>
    <source>
        <strain evidence="3">BA-92</strain>
    </source>
</reference>
<dbReference type="GO" id="GO:0005829">
    <property type="term" value="C:cytosol"/>
    <property type="evidence" value="ECO:0007669"/>
    <property type="project" value="TreeGrafter"/>
</dbReference>
<accession>A0A011Q207</accession>
<feature type="domain" description="CheW-like" evidence="1">
    <location>
        <begin position="26"/>
        <end position="164"/>
    </location>
</feature>
<dbReference type="Gene3D" id="2.40.50.180">
    <property type="entry name" value="CheA-289, Domain 4"/>
    <property type="match status" value="1"/>
</dbReference>